<organism evidence="1 2">
    <name type="scientific">Cytobacillus horneckiae</name>
    <dbReference type="NCBI Taxonomy" id="549687"/>
    <lineage>
        <taxon>Bacteria</taxon>
        <taxon>Bacillati</taxon>
        <taxon>Bacillota</taxon>
        <taxon>Bacilli</taxon>
        <taxon>Bacillales</taxon>
        <taxon>Bacillaceae</taxon>
        <taxon>Cytobacillus</taxon>
    </lineage>
</organism>
<dbReference type="AlphaFoldDB" id="A0A2N0ZMT8"/>
<gene>
    <name evidence="1" type="ORF">CWS20_01675</name>
</gene>
<comment type="caution">
    <text evidence="1">The sequence shown here is derived from an EMBL/GenBank/DDBJ whole genome shotgun (WGS) entry which is preliminary data.</text>
</comment>
<evidence type="ECO:0000313" key="1">
    <source>
        <dbReference type="EMBL" id="PKG30813.1"/>
    </source>
</evidence>
<protein>
    <submittedName>
        <fullName evidence="1">Hydrolase</fullName>
    </submittedName>
</protein>
<keyword evidence="2" id="KW-1185">Reference proteome</keyword>
<dbReference type="GO" id="GO:0016787">
    <property type="term" value="F:hydrolase activity"/>
    <property type="evidence" value="ECO:0007669"/>
    <property type="project" value="UniProtKB-KW"/>
</dbReference>
<sequence>MESTQNAYYIDIENGTILDTADGHDWQFKVYANGEQIAELNRYMRQNYDADLKTYVRAHVPFMEYHKKSQNPEYDYTMVKLYEMIYKFGDEESRQHINKMGIIDTNKIDKETQ</sequence>
<keyword evidence="1" id="KW-0378">Hydrolase</keyword>
<accession>A0A2N0ZMT8</accession>
<evidence type="ECO:0000313" key="2">
    <source>
        <dbReference type="Proteomes" id="UP000233343"/>
    </source>
</evidence>
<name>A0A2N0ZMT8_9BACI</name>
<proteinExistence type="predicted"/>
<dbReference type="EMBL" id="PISD01000005">
    <property type="protein sequence ID" value="PKG30813.1"/>
    <property type="molecule type" value="Genomic_DNA"/>
</dbReference>
<dbReference type="RefSeq" id="WP_066193776.1">
    <property type="nucleotide sequence ID" value="NZ_JAFDQP010000003.1"/>
</dbReference>
<dbReference type="Proteomes" id="UP000233343">
    <property type="component" value="Unassembled WGS sequence"/>
</dbReference>
<reference evidence="1 2" key="1">
    <citation type="journal article" date="2010" name="Int. J. Syst. Evol. Microbiol.">
        <title>Bacillus horneckiae sp. nov., isolated from a spacecraft-assembly clean room.</title>
        <authorList>
            <person name="Vaishampayan P."/>
            <person name="Probst A."/>
            <person name="Krishnamurthi S."/>
            <person name="Ghosh S."/>
            <person name="Osman S."/>
            <person name="McDowall A."/>
            <person name="Ruckmani A."/>
            <person name="Mayilraj S."/>
            <person name="Venkateswaran K."/>
        </authorList>
    </citation>
    <scope>NUCLEOTIDE SEQUENCE [LARGE SCALE GENOMIC DNA]</scope>
    <source>
        <strain evidence="2">1PO1SC</strain>
    </source>
</reference>